<comment type="caution">
    <text evidence="2">The sequence shown here is derived from an EMBL/GenBank/DDBJ whole genome shotgun (WGS) entry which is preliminary data.</text>
</comment>
<dbReference type="EMBL" id="VFML01000001">
    <property type="protein sequence ID" value="TQJ02997.1"/>
    <property type="molecule type" value="Genomic_DNA"/>
</dbReference>
<dbReference type="AlphaFoldDB" id="A0A542DIR1"/>
<evidence type="ECO:0000259" key="1">
    <source>
        <dbReference type="Pfam" id="PF01979"/>
    </source>
</evidence>
<dbReference type="SUPFAM" id="SSF51338">
    <property type="entry name" value="Composite domain of metallo-dependent hydrolases"/>
    <property type="match status" value="1"/>
</dbReference>
<dbReference type="RefSeq" id="WP_170220801.1">
    <property type="nucleotide sequence ID" value="NZ_VFML01000001.1"/>
</dbReference>
<dbReference type="Pfam" id="PF01979">
    <property type="entry name" value="Amidohydro_1"/>
    <property type="match status" value="1"/>
</dbReference>
<dbReference type="GO" id="GO:0016810">
    <property type="term" value="F:hydrolase activity, acting on carbon-nitrogen (but not peptide) bonds"/>
    <property type="evidence" value="ECO:0007669"/>
    <property type="project" value="InterPro"/>
</dbReference>
<dbReference type="InterPro" id="IPR051781">
    <property type="entry name" value="Metallo-dep_Hydrolase"/>
</dbReference>
<dbReference type="Gene3D" id="3.20.20.140">
    <property type="entry name" value="Metal-dependent hydrolases"/>
    <property type="match status" value="1"/>
</dbReference>
<dbReference type="PANTHER" id="PTHR43135">
    <property type="entry name" value="ALPHA-D-RIBOSE 1-METHYLPHOSPHONATE 5-TRIPHOSPHATE DIPHOSPHATASE"/>
    <property type="match status" value="1"/>
</dbReference>
<dbReference type="PANTHER" id="PTHR43135:SF3">
    <property type="entry name" value="ALPHA-D-RIBOSE 1-METHYLPHOSPHONATE 5-TRIPHOSPHATE DIPHOSPHATASE"/>
    <property type="match status" value="1"/>
</dbReference>
<sequence>MTGKPARTVLTGGCVLEVESGEIVRAEVLVEDERIRTIGEVLDAAGAARVDCTGGLLVPGLIDCHAHIAFPQPGDAPRSARLFEAAAVLRTLLGRGVTTVRDAWGADSGFRLALEQGWITGPDLLLSLRQLCTTGGIGDPWNPRTGSVDALGDPALPEPVFDGPDAARAAVRRMVRAGADWIKLGASGAMSEGDRVHDALVTAAEVHAVVDEAERQGGRPVMVHAHGARPAELAARAGVRSIEHGVWLDAAAVAAMAEHGCWYVPTLTPIGRQPEAAEAHRASVRRALEAGVPIAAGSDRARRGDGDLLAELPALAGAGLGAAGALRAATAEAARLLRLDDRGRIATGLRADLVLLHGEHLDLTDLADRIRAVWQAGRLAYRPENTPPRSNSRAISQ</sequence>
<feature type="domain" description="Amidohydrolase-related" evidence="1">
    <location>
        <begin position="57"/>
        <end position="360"/>
    </location>
</feature>
<organism evidence="2 3">
    <name type="scientific">Amycolatopsis cihanbeyliensis</name>
    <dbReference type="NCBI Taxonomy" id="1128664"/>
    <lineage>
        <taxon>Bacteria</taxon>
        <taxon>Bacillati</taxon>
        <taxon>Actinomycetota</taxon>
        <taxon>Actinomycetes</taxon>
        <taxon>Pseudonocardiales</taxon>
        <taxon>Pseudonocardiaceae</taxon>
        <taxon>Amycolatopsis</taxon>
    </lineage>
</organism>
<dbReference type="Gene3D" id="2.30.40.10">
    <property type="entry name" value="Urease, subunit C, domain 1"/>
    <property type="match status" value="1"/>
</dbReference>
<gene>
    <name evidence="2" type="ORF">FB471_2747</name>
</gene>
<dbReference type="InterPro" id="IPR011059">
    <property type="entry name" value="Metal-dep_hydrolase_composite"/>
</dbReference>
<evidence type="ECO:0000313" key="3">
    <source>
        <dbReference type="Proteomes" id="UP000320876"/>
    </source>
</evidence>
<keyword evidence="2" id="KW-0378">Hydrolase</keyword>
<reference evidence="2 3" key="1">
    <citation type="submission" date="2019-06" db="EMBL/GenBank/DDBJ databases">
        <title>Sequencing the genomes of 1000 actinobacteria strains.</title>
        <authorList>
            <person name="Klenk H.-P."/>
        </authorList>
    </citation>
    <scope>NUCLEOTIDE SEQUENCE [LARGE SCALE GENOMIC DNA]</scope>
    <source>
        <strain evidence="2 3">DSM 45679</strain>
    </source>
</reference>
<keyword evidence="3" id="KW-1185">Reference proteome</keyword>
<dbReference type="Proteomes" id="UP000320876">
    <property type="component" value="Unassembled WGS sequence"/>
</dbReference>
<protein>
    <submittedName>
        <fullName evidence="2">Imidazolonepropionase-like amidohydrolase</fullName>
    </submittedName>
</protein>
<evidence type="ECO:0000313" key="2">
    <source>
        <dbReference type="EMBL" id="TQJ02997.1"/>
    </source>
</evidence>
<dbReference type="InterPro" id="IPR006680">
    <property type="entry name" value="Amidohydro-rel"/>
</dbReference>
<accession>A0A542DIR1</accession>
<dbReference type="SUPFAM" id="SSF51556">
    <property type="entry name" value="Metallo-dependent hydrolases"/>
    <property type="match status" value="1"/>
</dbReference>
<name>A0A542DIR1_AMYCI</name>
<dbReference type="InterPro" id="IPR032466">
    <property type="entry name" value="Metal_Hydrolase"/>
</dbReference>
<proteinExistence type="predicted"/>